<keyword evidence="1" id="KW-0732">Signal</keyword>
<dbReference type="EMBL" id="JABANP010000135">
    <property type="protein sequence ID" value="KAF4689032.1"/>
    <property type="molecule type" value="Genomic_DNA"/>
</dbReference>
<name>A0A7J6NYQ3_PEROL</name>
<feature type="signal peptide" evidence="1">
    <location>
        <begin position="1"/>
        <end position="21"/>
    </location>
</feature>
<dbReference type="Proteomes" id="UP000541610">
    <property type="component" value="Unassembled WGS sequence"/>
</dbReference>
<protein>
    <submittedName>
        <fullName evidence="2">Uncharacterized protein</fullName>
    </submittedName>
</protein>
<evidence type="ECO:0000313" key="2">
    <source>
        <dbReference type="EMBL" id="KAF4689032.1"/>
    </source>
</evidence>
<sequence>MTTICRNSMTVLLLMPSSLEALHSSGEQPKALEVNEDTVKFGEYATDATAEVQYVHNKENGDLCFLKWQYIKEGLHLWIHLDREQEAFTYIKALSHDVPIRRNLIVEEDENQLVVKASSYHASRDGGYPKIEVGARGTEERSRAEEMLLKEGPFSPLAHLKGNATKSLINKIDWSSGYNTRTCETIYHFLAFHPYGKYVRGDLDWLFDFVKDNAERIQDQLEEWEENRSEQ</sequence>
<accession>A0A7J6NYQ3</accession>
<gene>
    <name evidence="2" type="ORF">FOZ60_002133</name>
</gene>
<dbReference type="OrthoDB" id="10380491at2759"/>
<proteinExistence type="predicted"/>
<evidence type="ECO:0000256" key="1">
    <source>
        <dbReference type="SAM" id="SignalP"/>
    </source>
</evidence>
<feature type="chain" id="PRO_5029697411" evidence="1">
    <location>
        <begin position="22"/>
        <end position="231"/>
    </location>
</feature>
<comment type="caution">
    <text evidence="2">The sequence shown here is derived from an EMBL/GenBank/DDBJ whole genome shotgun (WGS) entry which is preliminary data.</text>
</comment>
<organism evidence="2 3">
    <name type="scientific">Perkinsus olseni</name>
    <name type="common">Perkinsus atlanticus</name>
    <dbReference type="NCBI Taxonomy" id="32597"/>
    <lineage>
        <taxon>Eukaryota</taxon>
        <taxon>Sar</taxon>
        <taxon>Alveolata</taxon>
        <taxon>Perkinsozoa</taxon>
        <taxon>Perkinsea</taxon>
        <taxon>Perkinsida</taxon>
        <taxon>Perkinsidae</taxon>
        <taxon>Perkinsus</taxon>
    </lineage>
</organism>
<dbReference type="AlphaFoldDB" id="A0A7J6NYQ3"/>
<evidence type="ECO:0000313" key="3">
    <source>
        <dbReference type="Proteomes" id="UP000541610"/>
    </source>
</evidence>
<reference evidence="2 3" key="1">
    <citation type="submission" date="2020-04" db="EMBL/GenBank/DDBJ databases">
        <title>Perkinsus olseni comparative genomics.</title>
        <authorList>
            <person name="Bogema D.R."/>
        </authorList>
    </citation>
    <scope>NUCLEOTIDE SEQUENCE [LARGE SCALE GENOMIC DNA]</scope>
    <source>
        <strain evidence="2">00978-12</strain>
    </source>
</reference>